<feature type="compositionally biased region" description="Low complexity" evidence="2">
    <location>
        <begin position="1"/>
        <end position="11"/>
    </location>
</feature>
<evidence type="ECO:0000259" key="3">
    <source>
        <dbReference type="PROSITE" id="PS50238"/>
    </source>
</evidence>
<dbReference type="GO" id="GO:0007165">
    <property type="term" value="P:signal transduction"/>
    <property type="evidence" value="ECO:0007669"/>
    <property type="project" value="InterPro"/>
</dbReference>
<dbReference type="PANTHER" id="PTHR15228">
    <property type="entry name" value="SPERMATHECAL PHYSIOLOGY VARIANT"/>
    <property type="match status" value="1"/>
</dbReference>
<dbReference type="SUPFAM" id="SSF48350">
    <property type="entry name" value="GTPase activation domain, GAP"/>
    <property type="match status" value="1"/>
</dbReference>
<dbReference type="InterPro" id="IPR000198">
    <property type="entry name" value="RhoGAP_dom"/>
</dbReference>
<dbReference type="Gene3D" id="1.10.555.10">
    <property type="entry name" value="Rho GTPase activation protein"/>
    <property type="match status" value="1"/>
</dbReference>
<dbReference type="PANTHER" id="PTHR15228:SF25">
    <property type="entry name" value="F-BAR DOMAIN-CONTAINING PROTEIN"/>
    <property type="match status" value="1"/>
</dbReference>
<comment type="caution">
    <text evidence="4">The sequence shown here is derived from an EMBL/GenBank/DDBJ whole genome shotgun (WGS) entry which is preliminary data.</text>
</comment>
<accession>A0A9P5YPG8</accession>
<feature type="region of interest" description="Disordered" evidence="2">
    <location>
        <begin position="127"/>
        <end position="173"/>
    </location>
</feature>
<dbReference type="EMBL" id="MU155437">
    <property type="protein sequence ID" value="KAF9473507.1"/>
    <property type="molecule type" value="Genomic_DNA"/>
</dbReference>
<protein>
    <recommendedName>
        <fullName evidence="3">Rho-GAP domain-containing protein</fullName>
    </recommendedName>
</protein>
<feature type="domain" description="Rho-GAP" evidence="3">
    <location>
        <begin position="257"/>
        <end position="535"/>
    </location>
</feature>
<evidence type="ECO:0000313" key="5">
    <source>
        <dbReference type="Proteomes" id="UP000807469"/>
    </source>
</evidence>
<dbReference type="InterPro" id="IPR051025">
    <property type="entry name" value="RhoGAP"/>
</dbReference>
<evidence type="ECO:0000256" key="2">
    <source>
        <dbReference type="SAM" id="MobiDB-lite"/>
    </source>
</evidence>
<feature type="region of interest" description="Disordered" evidence="2">
    <location>
        <begin position="1"/>
        <end position="45"/>
    </location>
</feature>
<dbReference type="OrthoDB" id="79452at2759"/>
<name>A0A9P5YPG8_9AGAR</name>
<evidence type="ECO:0000256" key="1">
    <source>
        <dbReference type="ARBA" id="ARBA00022468"/>
    </source>
</evidence>
<sequence length="894" mass="96990">MPTSHKLSSPSHLPPDPSPRNPRIHRQSGIPSINRPRLSSNASFGAGTLNKLKKTAHHLLSNSPDIHVSDQTPARRRFASMPHPYPATPGHIETTPGLRSRNASASPPIVDFTAFADTYRGPRTGHYEGLMPRHSRASGARNASDSLVKPSGRRPLTPSSTVKPIPATGVPLPASARKPDVRLVFSSLEDVFGGTRKVDEYLDAHELLCAHQLDQVDLEDRERVRVSLINGGKLEVPGQKGALAVLGEPIRKASIYASMSMVLAGREHELPIIVVNTVEELYRTGIYQSNLFRTLPNRSRLLELIDIYDSPTQPQGSVIRSRRPSSAVVSASNQPSSASFGFGAHTSLHLESTPDVCALLTTYLSSLPEPILPPMLFSALWEWCGLDEEDAYSDSGTGITKAMLRQDSFGPRVSHIPLARTYTSPEESTRIIAAQLVLHLMPSANFSLLVYLLAFFSQAALVQEENGVGVGDLARMFGGKIFGGDSVASSSSSSSVALDGHLPTRRGGGGDVGEYDATQTKRTGETMMAWFLRRWGPLSETLFDVLDDARMGIFRRVLVRRDSFGRDVLGQPYGGASSGEEDATPRDSEGSGTESGSGDGEGYLTPQPKSRGVNEKAWIRNNGGGGGESIDEKTPVPRIHLDGVPLHSTPRASVKGKGRETAISDREDDDGFVVLPPKFSDEANETLDISHLPTRLCEDAKSLSSTVALDERLLDISMPALLNQTLSSSHAPLLSTPTPAPQRPLRPRQSFEPFKTTKSPRPLKPRAEKRTYTDRGTQTIPAHPIELVHALQLTSHLEVQLEERTAALTEALKDLARAKLGAAMLGDKLRQLEKEKALVNDVRRRDDTSLTVGGNNTVDGDGGYGGYMERLEATTKERDDALGLVAEIKTLMRD</sequence>
<dbReference type="InterPro" id="IPR008936">
    <property type="entry name" value="Rho_GTPase_activation_prot"/>
</dbReference>
<dbReference type="Pfam" id="PF00620">
    <property type="entry name" value="RhoGAP"/>
    <property type="match status" value="1"/>
</dbReference>
<reference evidence="4" key="1">
    <citation type="submission" date="2020-11" db="EMBL/GenBank/DDBJ databases">
        <authorList>
            <consortium name="DOE Joint Genome Institute"/>
            <person name="Ahrendt S."/>
            <person name="Riley R."/>
            <person name="Andreopoulos W."/>
            <person name="Labutti K."/>
            <person name="Pangilinan J."/>
            <person name="Ruiz-Duenas F.J."/>
            <person name="Barrasa J.M."/>
            <person name="Sanchez-Garcia M."/>
            <person name="Camarero S."/>
            <person name="Miyauchi S."/>
            <person name="Serrano A."/>
            <person name="Linde D."/>
            <person name="Babiker R."/>
            <person name="Drula E."/>
            <person name="Ayuso-Fernandez I."/>
            <person name="Pacheco R."/>
            <person name="Padilla G."/>
            <person name="Ferreira P."/>
            <person name="Barriuso J."/>
            <person name="Kellner H."/>
            <person name="Castanera R."/>
            <person name="Alfaro M."/>
            <person name="Ramirez L."/>
            <person name="Pisabarro A.G."/>
            <person name="Kuo A."/>
            <person name="Tritt A."/>
            <person name="Lipzen A."/>
            <person name="He G."/>
            <person name="Yan M."/>
            <person name="Ng V."/>
            <person name="Cullen D."/>
            <person name="Martin F."/>
            <person name="Rosso M.-N."/>
            <person name="Henrissat B."/>
            <person name="Hibbett D."/>
            <person name="Martinez A.T."/>
            <person name="Grigoriev I.V."/>
        </authorList>
    </citation>
    <scope>NUCLEOTIDE SEQUENCE</scope>
    <source>
        <strain evidence="4">CIRM-BRFM 674</strain>
    </source>
</reference>
<feature type="region of interest" description="Disordered" evidence="2">
    <location>
        <begin position="493"/>
        <end position="519"/>
    </location>
</feature>
<dbReference type="SMART" id="SM00324">
    <property type="entry name" value="RhoGAP"/>
    <property type="match status" value="1"/>
</dbReference>
<keyword evidence="5" id="KW-1185">Reference proteome</keyword>
<dbReference type="PROSITE" id="PS50238">
    <property type="entry name" value="RHOGAP"/>
    <property type="match status" value="1"/>
</dbReference>
<proteinExistence type="predicted"/>
<dbReference type="Proteomes" id="UP000807469">
    <property type="component" value="Unassembled WGS sequence"/>
</dbReference>
<dbReference type="AlphaFoldDB" id="A0A9P5YPG8"/>
<feature type="region of interest" description="Disordered" evidence="2">
    <location>
        <begin position="729"/>
        <end position="771"/>
    </location>
</feature>
<gene>
    <name evidence="4" type="ORF">BDN70DRAFT_885760</name>
</gene>
<evidence type="ECO:0000313" key="4">
    <source>
        <dbReference type="EMBL" id="KAF9473507.1"/>
    </source>
</evidence>
<organism evidence="4 5">
    <name type="scientific">Pholiota conissans</name>
    <dbReference type="NCBI Taxonomy" id="109636"/>
    <lineage>
        <taxon>Eukaryota</taxon>
        <taxon>Fungi</taxon>
        <taxon>Dikarya</taxon>
        <taxon>Basidiomycota</taxon>
        <taxon>Agaricomycotina</taxon>
        <taxon>Agaricomycetes</taxon>
        <taxon>Agaricomycetidae</taxon>
        <taxon>Agaricales</taxon>
        <taxon>Agaricineae</taxon>
        <taxon>Strophariaceae</taxon>
        <taxon>Pholiota</taxon>
    </lineage>
</organism>
<dbReference type="GO" id="GO:0005096">
    <property type="term" value="F:GTPase activator activity"/>
    <property type="evidence" value="ECO:0007669"/>
    <property type="project" value="UniProtKB-KW"/>
</dbReference>
<dbReference type="GO" id="GO:0005938">
    <property type="term" value="C:cell cortex"/>
    <property type="evidence" value="ECO:0007669"/>
    <property type="project" value="TreeGrafter"/>
</dbReference>
<keyword evidence="1" id="KW-0343">GTPase activation</keyword>
<dbReference type="GO" id="GO:0060237">
    <property type="term" value="P:regulation of fungal-type cell wall organization"/>
    <property type="evidence" value="ECO:0007669"/>
    <property type="project" value="TreeGrafter"/>
</dbReference>
<feature type="compositionally biased region" description="Basic and acidic residues" evidence="2">
    <location>
        <begin position="630"/>
        <end position="641"/>
    </location>
</feature>
<feature type="region of interest" description="Disordered" evidence="2">
    <location>
        <begin position="568"/>
        <end position="666"/>
    </location>
</feature>